<name>A0A0D6MJX8_9PROT</name>
<gene>
    <name evidence="5" type="ORF">Tasa_012_113</name>
</gene>
<evidence type="ECO:0000259" key="2">
    <source>
        <dbReference type="Pfam" id="PF01523"/>
    </source>
</evidence>
<keyword evidence="6" id="KW-1185">Reference proteome</keyword>
<dbReference type="Pfam" id="PF01523">
    <property type="entry name" value="PmbA_TldD_1st"/>
    <property type="match status" value="1"/>
</dbReference>
<feature type="domain" description="Metalloprotease TldD/E N-terminal" evidence="2">
    <location>
        <begin position="21"/>
        <end position="85"/>
    </location>
</feature>
<evidence type="ECO:0000313" key="6">
    <source>
        <dbReference type="Proteomes" id="UP000032679"/>
    </source>
</evidence>
<dbReference type="GO" id="GO:0005829">
    <property type="term" value="C:cytosol"/>
    <property type="evidence" value="ECO:0007669"/>
    <property type="project" value="TreeGrafter"/>
</dbReference>
<dbReference type="PANTHER" id="PTHR43421">
    <property type="entry name" value="METALLOPROTEASE PMBA"/>
    <property type="match status" value="1"/>
</dbReference>
<dbReference type="EMBL" id="BALE01000012">
    <property type="protein sequence ID" value="GAN53937.1"/>
    <property type="molecule type" value="Genomic_DNA"/>
</dbReference>
<evidence type="ECO:0000259" key="3">
    <source>
        <dbReference type="Pfam" id="PF19289"/>
    </source>
</evidence>
<dbReference type="PANTHER" id="PTHR43421:SF1">
    <property type="entry name" value="METALLOPROTEASE PMBA"/>
    <property type="match status" value="1"/>
</dbReference>
<feature type="domain" description="Metalloprotease TldD/E central" evidence="4">
    <location>
        <begin position="124"/>
        <end position="220"/>
    </location>
</feature>
<dbReference type="InterPro" id="IPR045570">
    <property type="entry name" value="Metalloprtase-TldD/E_cen_dom"/>
</dbReference>
<proteinExistence type="inferred from homology"/>
<organism evidence="5 6">
    <name type="scientific">Tanticharoenia sakaeratensis NBRC 103193</name>
    <dbReference type="NCBI Taxonomy" id="1231623"/>
    <lineage>
        <taxon>Bacteria</taxon>
        <taxon>Pseudomonadati</taxon>
        <taxon>Pseudomonadota</taxon>
        <taxon>Alphaproteobacteria</taxon>
        <taxon>Acetobacterales</taxon>
        <taxon>Acetobacteraceae</taxon>
        <taxon>Tanticharoenia</taxon>
    </lineage>
</organism>
<dbReference type="Pfam" id="PF19290">
    <property type="entry name" value="PmbA_TldD_2nd"/>
    <property type="match status" value="1"/>
</dbReference>
<dbReference type="AlphaFoldDB" id="A0A0D6MJX8"/>
<dbReference type="InterPro" id="IPR002510">
    <property type="entry name" value="Metalloprtase-TldD/E_N"/>
</dbReference>
<dbReference type="Gene3D" id="3.30.2290.10">
    <property type="entry name" value="PmbA/TldD superfamily"/>
    <property type="match status" value="1"/>
</dbReference>
<reference evidence="5 6" key="1">
    <citation type="submission" date="2012-10" db="EMBL/GenBank/DDBJ databases">
        <title>Genome sequencing of Tanticharoenia sakaeratensis NBRC 103193.</title>
        <authorList>
            <person name="Azuma Y."/>
            <person name="Hadano H."/>
            <person name="Hirakawa H."/>
            <person name="Matsushita K."/>
        </authorList>
    </citation>
    <scope>NUCLEOTIDE SEQUENCE [LARGE SCALE GENOMIC DNA]</scope>
    <source>
        <strain evidence="5 6">NBRC 103193</strain>
    </source>
</reference>
<dbReference type="InterPro" id="IPR036059">
    <property type="entry name" value="TldD/PmbA_sf"/>
</dbReference>
<dbReference type="InterPro" id="IPR045569">
    <property type="entry name" value="Metalloprtase-TldD/E_C"/>
</dbReference>
<feature type="domain" description="Metalloprotease TldD/E C-terminal" evidence="3">
    <location>
        <begin position="227"/>
        <end position="443"/>
    </location>
</feature>
<dbReference type="RefSeq" id="WP_373277134.1">
    <property type="nucleotide sequence ID" value="NZ_BALE01000012.1"/>
</dbReference>
<sequence length="444" mass="46387">MSLSTVEAILAAARRAGADQADALVVRDVSIGAMIRRGQTDAIEQAETTTLGLRVFVGQRSAIVSTTDLDTAGHDALAERAVAMARVVPEDRFGGLAEHASIGRFDAAGLDLEDRIGVPDTAALLDRAGCAEAAALSHAGISNSAGASAGYGRTSVALGTSAGFFGDYVRTNHSVSVSVLAGDAARMQRDYDYHSSVHLSDLMDAETIGHNAAERALARLDPRKPPTKQMPVVYDPRVSSSLLGHLLGAINGASVARGGSFLKNRLGEQIMATGARVMDDPLRVRGLRSRPFDGEGLRTAPLALIDDGVLTQWLLDSRSARQLGMTSNARAARGASSAPSPAPTNVYLEPGDVDFATLIGDIGEGVLLTEMMGSSVNSNTGDYSRGASGFMIRQGALAEPVAELTVAGNLIDMFRRITIGSDLEFRRGMDAPSIRIDGLSVAGQ</sequence>
<protein>
    <submittedName>
        <fullName evidence="5">PmbA protein</fullName>
    </submittedName>
</protein>
<dbReference type="Pfam" id="PF19289">
    <property type="entry name" value="PmbA_TldD_3rd"/>
    <property type="match status" value="1"/>
</dbReference>
<dbReference type="STRING" id="1231623.Tasa_012_113"/>
<dbReference type="InterPro" id="IPR047657">
    <property type="entry name" value="PmbA"/>
</dbReference>
<dbReference type="GO" id="GO:0008237">
    <property type="term" value="F:metallopeptidase activity"/>
    <property type="evidence" value="ECO:0007669"/>
    <property type="project" value="InterPro"/>
</dbReference>
<comment type="similarity">
    <text evidence="1">Belongs to the peptidase U62 family.</text>
</comment>
<dbReference type="GO" id="GO:0006508">
    <property type="term" value="P:proteolysis"/>
    <property type="evidence" value="ECO:0007669"/>
    <property type="project" value="InterPro"/>
</dbReference>
<comment type="caution">
    <text evidence="5">The sequence shown here is derived from an EMBL/GenBank/DDBJ whole genome shotgun (WGS) entry which is preliminary data.</text>
</comment>
<evidence type="ECO:0000259" key="4">
    <source>
        <dbReference type="Pfam" id="PF19290"/>
    </source>
</evidence>
<accession>A0A0D6MJX8</accession>
<dbReference type="SUPFAM" id="SSF111283">
    <property type="entry name" value="Putative modulator of DNA gyrase, PmbA/TldD"/>
    <property type="match status" value="1"/>
</dbReference>
<dbReference type="Proteomes" id="UP000032679">
    <property type="component" value="Unassembled WGS sequence"/>
</dbReference>
<dbReference type="InterPro" id="IPR035068">
    <property type="entry name" value="TldD/PmbA_N"/>
</dbReference>
<evidence type="ECO:0000313" key="5">
    <source>
        <dbReference type="EMBL" id="GAN53937.1"/>
    </source>
</evidence>
<evidence type="ECO:0000256" key="1">
    <source>
        <dbReference type="ARBA" id="ARBA00005836"/>
    </source>
</evidence>